<dbReference type="InterPro" id="IPR013083">
    <property type="entry name" value="Znf_RING/FYVE/PHD"/>
</dbReference>
<evidence type="ECO:0000313" key="7">
    <source>
        <dbReference type="EMBL" id="KAK8718879.1"/>
    </source>
</evidence>
<evidence type="ECO:0000259" key="6">
    <source>
        <dbReference type="PROSITE" id="PS50089"/>
    </source>
</evidence>
<dbReference type="PANTHER" id="PTHR24103">
    <property type="entry name" value="E3 UBIQUITIN-PROTEIN LIGASE TRIM"/>
    <property type="match status" value="1"/>
</dbReference>
<dbReference type="Gene3D" id="3.30.40.10">
    <property type="entry name" value="Zinc/RING finger domain, C3HC4 (zinc finger)"/>
    <property type="match status" value="1"/>
</dbReference>
<dbReference type="SMART" id="SM00184">
    <property type="entry name" value="RING"/>
    <property type="match status" value="1"/>
</dbReference>
<feature type="domain" description="RING-type" evidence="6">
    <location>
        <begin position="44"/>
        <end position="85"/>
    </location>
</feature>
<evidence type="ECO:0000256" key="5">
    <source>
        <dbReference type="SAM" id="Coils"/>
    </source>
</evidence>
<dbReference type="InterPro" id="IPR017907">
    <property type="entry name" value="Znf_RING_CS"/>
</dbReference>
<dbReference type="Proteomes" id="UP001445076">
    <property type="component" value="Unassembled WGS sequence"/>
</dbReference>
<name>A0AAW0VPL8_CHEQU</name>
<dbReference type="InterPro" id="IPR050143">
    <property type="entry name" value="TRIM/RBCC"/>
</dbReference>
<evidence type="ECO:0000256" key="2">
    <source>
        <dbReference type="ARBA" id="ARBA00022771"/>
    </source>
</evidence>
<protein>
    <recommendedName>
        <fullName evidence="6">RING-type domain-containing protein</fullName>
    </recommendedName>
</protein>
<dbReference type="AlphaFoldDB" id="A0AAW0VPL8"/>
<keyword evidence="1" id="KW-0479">Metal-binding</keyword>
<dbReference type="PROSITE" id="PS50089">
    <property type="entry name" value="ZF_RING_2"/>
    <property type="match status" value="1"/>
</dbReference>
<dbReference type="PROSITE" id="PS00518">
    <property type="entry name" value="ZF_RING_1"/>
    <property type="match status" value="1"/>
</dbReference>
<feature type="non-terminal residue" evidence="7">
    <location>
        <position position="371"/>
    </location>
</feature>
<accession>A0AAW0VPL8</accession>
<dbReference type="GO" id="GO:0008270">
    <property type="term" value="F:zinc ion binding"/>
    <property type="evidence" value="ECO:0007669"/>
    <property type="project" value="UniProtKB-KW"/>
</dbReference>
<evidence type="ECO:0000313" key="8">
    <source>
        <dbReference type="Proteomes" id="UP001445076"/>
    </source>
</evidence>
<dbReference type="Pfam" id="PF13639">
    <property type="entry name" value="zf-RING_2"/>
    <property type="match status" value="1"/>
</dbReference>
<feature type="coiled-coil region" evidence="5">
    <location>
        <begin position="199"/>
        <end position="254"/>
    </location>
</feature>
<organism evidence="7 8">
    <name type="scientific">Cherax quadricarinatus</name>
    <name type="common">Australian red claw crayfish</name>
    <dbReference type="NCBI Taxonomy" id="27406"/>
    <lineage>
        <taxon>Eukaryota</taxon>
        <taxon>Metazoa</taxon>
        <taxon>Ecdysozoa</taxon>
        <taxon>Arthropoda</taxon>
        <taxon>Crustacea</taxon>
        <taxon>Multicrustacea</taxon>
        <taxon>Malacostraca</taxon>
        <taxon>Eumalacostraca</taxon>
        <taxon>Eucarida</taxon>
        <taxon>Decapoda</taxon>
        <taxon>Pleocyemata</taxon>
        <taxon>Astacidea</taxon>
        <taxon>Parastacoidea</taxon>
        <taxon>Parastacidae</taxon>
        <taxon>Cherax</taxon>
    </lineage>
</organism>
<proteinExistence type="predicted"/>
<sequence>GSKVEGASHRSSDLHTINSHLDTRNLLHTSLLTHLRMEEAEMGCCVCQERYDETRTPRNLGCGHSVCTPCVQEIINRNRKCPECRRPFYATMASALPVNYPLLRLSRTLAALSLQQGQQAAAGPSTSSTRSPRKADAGECAAHVSRLVMRCMPCKVWVCKECLVMDHVVPPDGNCLILPVDQALEEMKKSHMEIISTMYLTLQGLKNEVANEIAQLENNKSLHDDTVSSLRQILQGELDVIQEVEAKKKEATDKMSEVDSWVESLKEAEAGILKAATVRELANAKLAARDCLANVETQVQREKQRQTSVNMTVPQFGPQNLRGVLQMVKMMYVVDESNGERKWARVSVHDCLLHLHVLTHNPPPPTSLIFS</sequence>
<reference evidence="7 8" key="1">
    <citation type="journal article" date="2024" name="BMC Genomics">
        <title>Genome assembly of redclaw crayfish (Cherax quadricarinatus) provides insights into its immune adaptation and hypoxia tolerance.</title>
        <authorList>
            <person name="Liu Z."/>
            <person name="Zheng J."/>
            <person name="Li H."/>
            <person name="Fang K."/>
            <person name="Wang S."/>
            <person name="He J."/>
            <person name="Zhou D."/>
            <person name="Weng S."/>
            <person name="Chi M."/>
            <person name="Gu Z."/>
            <person name="He J."/>
            <person name="Li F."/>
            <person name="Wang M."/>
        </authorList>
    </citation>
    <scope>NUCLEOTIDE SEQUENCE [LARGE SCALE GENOMIC DNA]</scope>
    <source>
        <strain evidence="7">ZL_2023a</strain>
    </source>
</reference>
<dbReference type="InterPro" id="IPR001841">
    <property type="entry name" value="Znf_RING"/>
</dbReference>
<keyword evidence="8" id="KW-1185">Reference proteome</keyword>
<evidence type="ECO:0000256" key="3">
    <source>
        <dbReference type="ARBA" id="ARBA00022833"/>
    </source>
</evidence>
<evidence type="ECO:0000256" key="4">
    <source>
        <dbReference type="PROSITE-ProRule" id="PRU00175"/>
    </source>
</evidence>
<keyword evidence="3" id="KW-0862">Zinc</keyword>
<dbReference type="SUPFAM" id="SSF57845">
    <property type="entry name" value="B-box zinc-binding domain"/>
    <property type="match status" value="1"/>
</dbReference>
<comment type="caution">
    <text evidence="7">The sequence shown here is derived from an EMBL/GenBank/DDBJ whole genome shotgun (WGS) entry which is preliminary data.</text>
</comment>
<keyword evidence="2 4" id="KW-0863">Zinc-finger</keyword>
<dbReference type="EMBL" id="JARKIK010003796">
    <property type="protein sequence ID" value="KAK8718879.1"/>
    <property type="molecule type" value="Genomic_DNA"/>
</dbReference>
<evidence type="ECO:0000256" key="1">
    <source>
        <dbReference type="ARBA" id="ARBA00022723"/>
    </source>
</evidence>
<gene>
    <name evidence="7" type="ORF">OTU49_014398</name>
</gene>
<dbReference type="SUPFAM" id="SSF57850">
    <property type="entry name" value="RING/U-box"/>
    <property type="match status" value="1"/>
</dbReference>
<feature type="non-terminal residue" evidence="7">
    <location>
        <position position="1"/>
    </location>
</feature>
<keyword evidence="5" id="KW-0175">Coiled coil</keyword>